<keyword evidence="13" id="KW-1185">Reference proteome</keyword>
<reference evidence="13" key="1">
    <citation type="submission" date="2015-05" db="EMBL/GenBank/DDBJ databases">
        <title>Draft genome of Nitrosomonas communis strain Nm2.</title>
        <authorList>
            <person name="Kozlowski J.A."/>
            <person name="Kits K.D."/>
            <person name="Stein L.Y."/>
        </authorList>
    </citation>
    <scope>NUCLEOTIDE SEQUENCE [LARGE SCALE GENOMIC DNA]</scope>
    <source>
        <strain evidence="13">Nm2</strain>
    </source>
</reference>
<dbReference type="FunFam" id="1.10.3660.10:FF:000003">
    <property type="entry name" value="Prephenate dehydrogenase"/>
    <property type="match status" value="1"/>
</dbReference>
<dbReference type="Pfam" id="PF20463">
    <property type="entry name" value="PDH_C"/>
    <property type="match status" value="1"/>
</dbReference>
<reference evidence="11 13" key="2">
    <citation type="journal article" date="2016" name="Genome Announc.">
        <title>Genome Sequence of Nitrosomonas communis Strain Nm2, a Mesophilic Ammonia-Oxidizing Bacterium Isolated from Mediterranean Soil.</title>
        <authorList>
            <person name="Kozlowski J.A."/>
            <person name="Kits K.D."/>
            <person name="Stein L.Y."/>
        </authorList>
    </citation>
    <scope>NUCLEOTIDE SEQUENCE [LARGE SCALE GENOMIC DNA]</scope>
    <source>
        <strain evidence="11 13">Nm2</strain>
    </source>
</reference>
<dbReference type="InterPro" id="IPR046826">
    <property type="entry name" value="PDH_N"/>
</dbReference>
<dbReference type="PROSITE" id="PS51176">
    <property type="entry name" value="PDH_ADH"/>
    <property type="match status" value="1"/>
</dbReference>
<dbReference type="InterPro" id="IPR036291">
    <property type="entry name" value="NAD(P)-bd_dom_sf"/>
</dbReference>
<dbReference type="InterPro" id="IPR046825">
    <property type="entry name" value="PDH_C"/>
</dbReference>
<evidence type="ECO:0000313" key="12">
    <source>
        <dbReference type="EMBL" id="TYP80141.1"/>
    </source>
</evidence>
<dbReference type="InterPro" id="IPR003099">
    <property type="entry name" value="Prephen_DH"/>
</dbReference>
<comment type="catalytic activity">
    <reaction evidence="9">
        <text>prephenate + NAD(+) = 3-(4-hydroxyphenyl)pyruvate + CO2 + NADH</text>
        <dbReference type="Rhea" id="RHEA:13869"/>
        <dbReference type="ChEBI" id="CHEBI:16526"/>
        <dbReference type="ChEBI" id="CHEBI:29934"/>
        <dbReference type="ChEBI" id="CHEBI:36242"/>
        <dbReference type="ChEBI" id="CHEBI:57540"/>
        <dbReference type="ChEBI" id="CHEBI:57945"/>
        <dbReference type="EC" id="1.3.1.12"/>
    </reaction>
</comment>
<evidence type="ECO:0000256" key="4">
    <source>
        <dbReference type="ARBA" id="ARBA00022498"/>
    </source>
</evidence>
<dbReference type="PANTHER" id="PTHR21363:SF0">
    <property type="entry name" value="PREPHENATE DEHYDROGENASE [NADP(+)]"/>
    <property type="match status" value="1"/>
</dbReference>
<accession>A0A0F7KHV9</accession>
<dbReference type="Proteomes" id="UP000034156">
    <property type="component" value="Chromosome"/>
</dbReference>
<dbReference type="InterPro" id="IPR050812">
    <property type="entry name" value="Preph/Arog_dehydrog"/>
</dbReference>
<evidence type="ECO:0000256" key="3">
    <source>
        <dbReference type="ARBA" id="ARBA00012068"/>
    </source>
</evidence>
<dbReference type="GO" id="GO:0006571">
    <property type="term" value="P:tyrosine biosynthetic process"/>
    <property type="evidence" value="ECO:0007669"/>
    <property type="project" value="UniProtKB-KW"/>
</dbReference>
<protein>
    <recommendedName>
        <fullName evidence="3">prephenate dehydrogenase</fullName>
        <ecNumber evidence="3">1.3.1.12</ecNumber>
    </recommendedName>
</protein>
<evidence type="ECO:0000259" key="10">
    <source>
        <dbReference type="PROSITE" id="PS51176"/>
    </source>
</evidence>
<sequence>MASPLLQKLIVIGVGLIGGSFALALRQAGMVKHIVGIGRSQKNLQRALELGIIDEVASNPISALKDADFVLLAMPVGQTSNIMAQIAPFLGSSTIVSDVGSTKQDVILAARTHLARHLTHFVPCHPIAGTEFSGAEAASTHLFCDKHLIITPLAENDDQAIKLVSTLWQHCGAKISCMAADQHDRILAIISHLPHILAFTLMNHVRTHVEDKLEEILRFAGSSFRDCTRIASSSPEMWRDICLANQEWLLKQIDAYQNELTNVRTILANNDGEALEKAFANARQTRQQWLKSD</sequence>
<dbReference type="Pfam" id="PF02153">
    <property type="entry name" value="PDH_N"/>
    <property type="match status" value="1"/>
</dbReference>
<dbReference type="EC" id="1.3.1.12" evidence="3"/>
<evidence type="ECO:0000256" key="2">
    <source>
        <dbReference type="ARBA" id="ARBA00007964"/>
    </source>
</evidence>
<evidence type="ECO:0000313" key="13">
    <source>
        <dbReference type="Proteomes" id="UP000034156"/>
    </source>
</evidence>
<name>A0A0F7KHV9_9PROT</name>
<reference evidence="12 14" key="3">
    <citation type="submission" date="2019-07" db="EMBL/GenBank/DDBJ databases">
        <title>Active sludge and wastewater microbial communities from Klosterneuburg, Austria.</title>
        <authorList>
            <person name="Wagner M."/>
        </authorList>
    </citation>
    <scope>NUCLEOTIDE SEQUENCE [LARGE SCALE GENOMIC DNA]</scope>
    <source>
        <strain evidence="12 14">Nm2</strain>
    </source>
</reference>
<proteinExistence type="inferred from homology"/>
<dbReference type="EMBL" id="CP011451">
    <property type="protein sequence ID" value="AKH39096.1"/>
    <property type="molecule type" value="Genomic_DNA"/>
</dbReference>
<evidence type="ECO:0000256" key="8">
    <source>
        <dbReference type="ARBA" id="ARBA00023141"/>
    </source>
</evidence>
<dbReference type="Gene3D" id="1.10.3660.10">
    <property type="entry name" value="6-phosphogluconate dehydrogenase C-terminal like domain"/>
    <property type="match status" value="1"/>
</dbReference>
<evidence type="ECO:0000313" key="14">
    <source>
        <dbReference type="Proteomes" id="UP000324176"/>
    </source>
</evidence>
<keyword evidence="7" id="KW-0520">NAD</keyword>
<dbReference type="Proteomes" id="UP000324176">
    <property type="component" value="Unassembled WGS sequence"/>
</dbReference>
<evidence type="ECO:0000256" key="1">
    <source>
        <dbReference type="ARBA" id="ARBA00005067"/>
    </source>
</evidence>
<evidence type="ECO:0000256" key="6">
    <source>
        <dbReference type="ARBA" id="ARBA00023002"/>
    </source>
</evidence>
<dbReference type="PATRIC" id="fig|44574.3.peg.4043"/>
<dbReference type="OrthoDB" id="9809920at2"/>
<evidence type="ECO:0000256" key="7">
    <source>
        <dbReference type="ARBA" id="ARBA00023027"/>
    </source>
</evidence>
<comment type="pathway">
    <text evidence="1">Amino-acid biosynthesis; L-tyrosine biosynthesis; (4-hydroxyphenyl)pyruvate from prephenate (NAD(+) route): step 1/1.</text>
</comment>
<evidence type="ECO:0000256" key="9">
    <source>
        <dbReference type="ARBA" id="ARBA00049260"/>
    </source>
</evidence>
<dbReference type="EMBL" id="VNHT01000063">
    <property type="protein sequence ID" value="TYP80141.1"/>
    <property type="molecule type" value="Genomic_DNA"/>
</dbReference>
<keyword evidence="6" id="KW-0560">Oxidoreductase</keyword>
<dbReference type="Gene3D" id="3.40.50.720">
    <property type="entry name" value="NAD(P)-binding Rossmann-like Domain"/>
    <property type="match status" value="1"/>
</dbReference>
<dbReference type="GO" id="GO:0008977">
    <property type="term" value="F:prephenate dehydrogenase (NAD+) activity"/>
    <property type="evidence" value="ECO:0007669"/>
    <property type="project" value="UniProtKB-EC"/>
</dbReference>
<feature type="domain" description="Prephenate/arogenate dehydrogenase" evidence="10">
    <location>
        <begin position="7"/>
        <end position="293"/>
    </location>
</feature>
<dbReference type="AlphaFoldDB" id="A0A0F7KHV9"/>
<dbReference type="FunFam" id="3.40.50.720:FF:000208">
    <property type="entry name" value="Prephenate dehydrogenase"/>
    <property type="match status" value="1"/>
</dbReference>
<dbReference type="InterPro" id="IPR008927">
    <property type="entry name" value="6-PGluconate_DH-like_C_sf"/>
</dbReference>
<dbReference type="GO" id="GO:0004665">
    <property type="term" value="F:prephenate dehydrogenase (NADP+) activity"/>
    <property type="evidence" value="ECO:0007669"/>
    <property type="project" value="InterPro"/>
</dbReference>
<dbReference type="SUPFAM" id="SSF51735">
    <property type="entry name" value="NAD(P)-binding Rossmann-fold domains"/>
    <property type="match status" value="1"/>
</dbReference>
<evidence type="ECO:0000256" key="5">
    <source>
        <dbReference type="ARBA" id="ARBA00022605"/>
    </source>
</evidence>
<dbReference type="GO" id="GO:0070403">
    <property type="term" value="F:NAD+ binding"/>
    <property type="evidence" value="ECO:0007669"/>
    <property type="project" value="InterPro"/>
</dbReference>
<dbReference type="RefSeq" id="WP_046851121.1">
    <property type="nucleotide sequence ID" value="NZ_CP011451.1"/>
</dbReference>
<keyword evidence="5" id="KW-0028">Amino-acid biosynthesis</keyword>
<keyword evidence="8" id="KW-0057">Aromatic amino acid biosynthesis</keyword>
<comment type="similarity">
    <text evidence="2">Belongs to the prephenate/arogenate dehydrogenase family.</text>
</comment>
<evidence type="ECO:0000313" key="11">
    <source>
        <dbReference type="EMBL" id="AKH39096.1"/>
    </source>
</evidence>
<keyword evidence="4" id="KW-0827">Tyrosine biosynthesis</keyword>
<dbReference type="KEGG" id="nco:AAW31_16770"/>
<gene>
    <name evidence="11" type="ORF">AAW31_16770</name>
    <name evidence="12" type="ORF">BCL69_106313</name>
</gene>
<organism evidence="11 13">
    <name type="scientific">Nitrosomonas communis</name>
    <dbReference type="NCBI Taxonomy" id="44574"/>
    <lineage>
        <taxon>Bacteria</taxon>
        <taxon>Pseudomonadati</taxon>
        <taxon>Pseudomonadota</taxon>
        <taxon>Betaproteobacteria</taxon>
        <taxon>Nitrosomonadales</taxon>
        <taxon>Nitrosomonadaceae</taxon>
        <taxon>Nitrosomonas</taxon>
    </lineage>
</organism>
<dbReference type="SUPFAM" id="SSF48179">
    <property type="entry name" value="6-phosphogluconate dehydrogenase C-terminal domain-like"/>
    <property type="match status" value="1"/>
</dbReference>
<dbReference type="PANTHER" id="PTHR21363">
    <property type="entry name" value="PREPHENATE DEHYDROGENASE"/>
    <property type="match status" value="1"/>
</dbReference>